<comment type="similarity">
    <text evidence="2">Belongs to the SusD family.</text>
</comment>
<organism evidence="8 9">
    <name type="scientific">Alistipes senegalensis JC50</name>
    <dbReference type="NCBI Taxonomy" id="1033732"/>
    <lineage>
        <taxon>Bacteria</taxon>
        <taxon>Pseudomonadati</taxon>
        <taxon>Bacteroidota</taxon>
        <taxon>Bacteroidia</taxon>
        <taxon>Bacteroidales</taxon>
        <taxon>Rikenellaceae</taxon>
        <taxon>Alistipes</taxon>
    </lineage>
</organism>
<dbReference type="PROSITE" id="PS51257">
    <property type="entry name" value="PROKAR_LIPOPROTEIN"/>
    <property type="match status" value="1"/>
</dbReference>
<evidence type="ECO:0000256" key="3">
    <source>
        <dbReference type="ARBA" id="ARBA00022729"/>
    </source>
</evidence>
<feature type="domain" description="SusD-like N-terminal" evidence="7">
    <location>
        <begin position="19"/>
        <end position="232"/>
    </location>
</feature>
<dbReference type="SUPFAM" id="SSF48452">
    <property type="entry name" value="TPR-like"/>
    <property type="match status" value="1"/>
</dbReference>
<evidence type="ECO:0000256" key="1">
    <source>
        <dbReference type="ARBA" id="ARBA00004442"/>
    </source>
</evidence>
<protein>
    <submittedName>
        <fullName evidence="8">RagB/SusD family nutrient uptake outer membrane protein</fullName>
    </submittedName>
</protein>
<evidence type="ECO:0000256" key="5">
    <source>
        <dbReference type="ARBA" id="ARBA00023237"/>
    </source>
</evidence>
<evidence type="ECO:0000313" key="8">
    <source>
        <dbReference type="EMBL" id="UWN65850.1"/>
    </source>
</evidence>
<dbReference type="Gene3D" id="1.25.40.390">
    <property type="match status" value="1"/>
</dbReference>
<keyword evidence="9" id="KW-1185">Reference proteome</keyword>
<dbReference type="Proteomes" id="UP001058267">
    <property type="component" value="Chromosome"/>
</dbReference>
<evidence type="ECO:0000259" key="7">
    <source>
        <dbReference type="Pfam" id="PF14322"/>
    </source>
</evidence>
<dbReference type="InterPro" id="IPR011990">
    <property type="entry name" value="TPR-like_helical_dom_sf"/>
</dbReference>
<dbReference type="RefSeq" id="WP_026076286.1">
    <property type="nucleotide sequence ID" value="NZ_CP102252.1"/>
</dbReference>
<evidence type="ECO:0000313" key="9">
    <source>
        <dbReference type="Proteomes" id="UP001058267"/>
    </source>
</evidence>
<dbReference type="Pfam" id="PF07980">
    <property type="entry name" value="SusD_RagB"/>
    <property type="match status" value="1"/>
</dbReference>
<gene>
    <name evidence="8" type="ORF">NQ519_03145</name>
</gene>
<feature type="domain" description="RagB/SusD" evidence="6">
    <location>
        <begin position="322"/>
        <end position="653"/>
    </location>
</feature>
<dbReference type="Pfam" id="PF14322">
    <property type="entry name" value="SusD-like_3"/>
    <property type="match status" value="1"/>
</dbReference>
<dbReference type="InterPro" id="IPR012944">
    <property type="entry name" value="SusD_RagB_dom"/>
</dbReference>
<keyword evidence="4" id="KW-0472">Membrane</keyword>
<evidence type="ECO:0000256" key="2">
    <source>
        <dbReference type="ARBA" id="ARBA00006275"/>
    </source>
</evidence>
<keyword evidence="3" id="KW-0732">Signal</keyword>
<comment type="subcellular location">
    <subcellularLocation>
        <location evidence="1">Cell outer membrane</location>
    </subcellularLocation>
</comment>
<evidence type="ECO:0000256" key="4">
    <source>
        <dbReference type="ARBA" id="ARBA00023136"/>
    </source>
</evidence>
<sequence length="653" mass="75477">MKRIFTALICLGSLCSCVDYLDVVPDNIATLDIAFNNRSSAERYLTTCYSYVPLYGDQDWNPGLTAGNEIWYYSMDDNVYVQNLWAFGIANGLQNIVTPLNNYWDGEERGMPLFQAIRDCNIFIEYVSDRNRVAGLYETERRRWLAEAKVLKAFFHYYLFQLYGPIPIIDKSLPIDASVEEVRVSRNKVDDVVDYIVRTIDECYTDLPKVIQMEAVELGRLTQAAALAIKAKTLVLAASPLFNGNTDYANFLDHDHKPFISQEQSTEKWERAAEACRDAIRSAVDDGKHDLYDFSLDATYPMPDELLYGMNTRQAVTERFNKELIWSVGTQSTFDLQINVMPLITPGTNNINASNANSYCKANYAPTLAVAERFYSSNGVPIEEDKVWNDPANDYYNRRYQTQSTNGYSEYLFKQNYETAILHFNREPRFYGSLGFDGSTWYGNGWKNPDDVDTRNYVEAKKNQRAGQTKMGIYSITGYYAKKLIYYDNTYGSSVSVREYSFPIIRLADLYLLYAEAMNEANIDKNVPDDVYIYVNKVRARSGLKGVVESWQNYSMNPSKPLTSLGMREIIRRERSIELALEGQHYFDVRRWKTAVKEFNKPVSGWSVDQETVEGYYNVRNIFNQRFYQRDYLWPIKEYDLVINPNLVQTKGW</sequence>
<reference evidence="8" key="1">
    <citation type="journal article" date="2022" name="Cell">
        <title>Design, construction, and in vivo augmentation of a complex gut microbiome.</title>
        <authorList>
            <person name="Cheng A.G."/>
            <person name="Ho P.Y."/>
            <person name="Aranda-Diaz A."/>
            <person name="Jain S."/>
            <person name="Yu F.B."/>
            <person name="Meng X."/>
            <person name="Wang M."/>
            <person name="Iakiviak M."/>
            <person name="Nagashima K."/>
            <person name="Zhao A."/>
            <person name="Murugkar P."/>
            <person name="Patil A."/>
            <person name="Atabakhsh K."/>
            <person name="Weakley A."/>
            <person name="Yan J."/>
            <person name="Brumbaugh A.R."/>
            <person name="Higginbottom S."/>
            <person name="Dimas A."/>
            <person name="Shiver A.L."/>
            <person name="Deutschbauer A."/>
            <person name="Neff N."/>
            <person name="Sonnenburg J.L."/>
            <person name="Huang K.C."/>
            <person name="Fischbach M.A."/>
        </authorList>
    </citation>
    <scope>NUCLEOTIDE SEQUENCE</scope>
    <source>
        <strain evidence="8">JC50</strain>
    </source>
</reference>
<dbReference type="InterPro" id="IPR033985">
    <property type="entry name" value="SusD-like_N"/>
</dbReference>
<dbReference type="EMBL" id="CP102252">
    <property type="protein sequence ID" value="UWN65850.1"/>
    <property type="molecule type" value="Genomic_DNA"/>
</dbReference>
<keyword evidence="5" id="KW-0998">Cell outer membrane</keyword>
<accession>A0ABY5V8A3</accession>
<evidence type="ECO:0000259" key="6">
    <source>
        <dbReference type="Pfam" id="PF07980"/>
    </source>
</evidence>
<name>A0ABY5V8A3_9BACT</name>
<proteinExistence type="inferred from homology"/>